<organism evidence="3 4">
    <name type="scientific">Symbiodinium pilosum</name>
    <name type="common">Dinoflagellate</name>
    <dbReference type="NCBI Taxonomy" id="2952"/>
    <lineage>
        <taxon>Eukaryota</taxon>
        <taxon>Sar</taxon>
        <taxon>Alveolata</taxon>
        <taxon>Dinophyceae</taxon>
        <taxon>Suessiales</taxon>
        <taxon>Symbiodiniaceae</taxon>
        <taxon>Symbiodinium</taxon>
    </lineage>
</organism>
<accession>A0A812IR32</accession>
<keyword evidence="1" id="KW-1133">Transmembrane helix</keyword>
<dbReference type="InterPro" id="IPR015995">
    <property type="entry name" value="MlrC_N"/>
</dbReference>
<proteinExistence type="predicted"/>
<dbReference type="SUPFAM" id="SSF51735">
    <property type="entry name" value="NAD(P)-binding Rossmann-fold domains"/>
    <property type="match status" value="1"/>
</dbReference>
<dbReference type="InterPro" id="IPR003594">
    <property type="entry name" value="HATPase_dom"/>
</dbReference>
<sequence length="1144" mass="123188">MLASAGQESDVGGAVDACLQQGVEPVPILFASTQPSGTVARAAYEDFKEEILAGLAAAGPLDGCVLLLHGAGVVDGIEDLEGDLAHAVRGVLGNIPITASFDLHGNATQFMADQLNGIFACREYPHIDLHLRAADAVEAIREMHERGVNAACHLVALPVLMPTTTTFEGAGKDTLAELLELQSRTPCIDLSWFHGFPYTDVAHVGSSVVATCYPEQLEPAKAALAEFAQHLWDNRELFRARSLSAEEALEEAKQVGSYPVVIHETSDNCGGGTPGDGTHLLRAMLADGLGKEACFAFLVDPQTAAQAHKAGVGATLQIKLGGKTDKLHGEPIEAAAYVKALHDGRLIMQHMFRGAPINLGLMARLVIDDMDVVVASKRSQTFDREPFLADYEVAMLARSEQRLIDLSAEHATAHAFPCDVTDTAALQATLADVVRKLGPPTVVVHNAVGGAFGSFMDIDPEVLNQNFQVNTMALLHLARLVAPAMVAAGEGAIVVTGNTSAYRGLANFAGFAPSKAAQRVLAEAIARVVFTVASIVMAISILAILLLIATARTPEQLSRVATDTAYLEEAANSIARGIEVGIAQHQALGSDVQRLDNALQQGSDSLARALNQTYQPVGVLAQARWYVIDWLNLIDAGAGQLSAATLVLDQSDQLLQSVQQLRDEFVAYGANQQELLAAEAAYATLANTAVGELREKGDQNRADSVYVNTEQVKTLLANGRVEDLNGVLTLVDQLEEVEASLATDQRGNLRSLINTTYTMISLRRAMNQAIDAMQQDLVLSHLEQLSDTTTNDQLYVLNAVNDARVLLNVYTVLMLAVLGFFGLRLAASHRALNRSHDDLEVRVVERTADLARANENLQESQVQLVQAEKMSSLGQLVAGVMHEINTPLLYVLNNTSVTAEAVEDLAKYVEATKPILAAQSSEEGKQAIKALLSRRNEFDLDEIDENMQEVESLAQDSIDGLNQISDLVQSLKDFSRLDRVADDTFDVREGIEKTLTITRNLLKQGVEVQKNFSDVPEIYCSPSRLNQVFINIITNAVQAMDGRGVLKISTSYNQTTKGDSVEIVFEDTGCGIPQEHLTKIMDPFFTTKPVGEGTGLGLSIVRQIVEQHEGQIFVDSKENVGTRIVLSFPVKGPQQKPADAEEAA</sequence>
<dbReference type="PANTHER" id="PTHR43065">
    <property type="entry name" value="SENSOR HISTIDINE KINASE"/>
    <property type="match status" value="1"/>
</dbReference>
<evidence type="ECO:0000256" key="1">
    <source>
        <dbReference type="SAM" id="Phobius"/>
    </source>
</evidence>
<dbReference type="InterPro" id="IPR005467">
    <property type="entry name" value="His_kinase_dom"/>
</dbReference>
<dbReference type="Pfam" id="PF00106">
    <property type="entry name" value="adh_short"/>
    <property type="match status" value="1"/>
</dbReference>
<reference evidence="3" key="1">
    <citation type="submission" date="2021-02" db="EMBL/GenBank/DDBJ databases">
        <authorList>
            <person name="Dougan E. K."/>
            <person name="Rhodes N."/>
            <person name="Thang M."/>
            <person name="Chan C."/>
        </authorList>
    </citation>
    <scope>NUCLEOTIDE SEQUENCE</scope>
</reference>
<keyword evidence="1" id="KW-0472">Membrane</keyword>
<keyword evidence="4" id="KW-1185">Reference proteome</keyword>
<dbReference type="Proteomes" id="UP000649617">
    <property type="component" value="Unassembled WGS sequence"/>
</dbReference>
<dbReference type="PRINTS" id="PR00344">
    <property type="entry name" value="BCTRLSENSOR"/>
</dbReference>
<dbReference type="AlphaFoldDB" id="A0A812IR32"/>
<feature type="domain" description="Histidine kinase" evidence="2">
    <location>
        <begin position="879"/>
        <end position="1132"/>
    </location>
</feature>
<dbReference type="EMBL" id="CAJNIZ010000001">
    <property type="protein sequence ID" value="CAE7148669.1"/>
    <property type="molecule type" value="Genomic_DNA"/>
</dbReference>
<dbReference type="InterPro" id="IPR036291">
    <property type="entry name" value="NAD(P)-bd_dom_sf"/>
</dbReference>
<feature type="transmembrane region" description="Helical" evidence="1">
    <location>
        <begin position="524"/>
        <end position="549"/>
    </location>
</feature>
<dbReference type="SUPFAM" id="SSF55874">
    <property type="entry name" value="ATPase domain of HSP90 chaperone/DNA topoisomerase II/histidine kinase"/>
    <property type="match status" value="1"/>
</dbReference>
<dbReference type="Gene3D" id="3.30.565.10">
    <property type="entry name" value="Histidine kinase-like ATPase, C-terminal domain"/>
    <property type="match status" value="1"/>
</dbReference>
<evidence type="ECO:0000313" key="4">
    <source>
        <dbReference type="Proteomes" id="UP000649617"/>
    </source>
</evidence>
<keyword evidence="1" id="KW-0812">Transmembrane</keyword>
<evidence type="ECO:0000259" key="2">
    <source>
        <dbReference type="PROSITE" id="PS50109"/>
    </source>
</evidence>
<dbReference type="PANTHER" id="PTHR43065:SF50">
    <property type="entry name" value="HISTIDINE KINASE"/>
    <property type="match status" value="1"/>
</dbReference>
<dbReference type="SMART" id="SM00387">
    <property type="entry name" value="HATPase_c"/>
    <property type="match status" value="1"/>
</dbReference>
<dbReference type="Pfam" id="PF07364">
    <property type="entry name" value="DUF1485"/>
    <property type="match status" value="1"/>
</dbReference>
<dbReference type="Pfam" id="PF02518">
    <property type="entry name" value="HATPase_c"/>
    <property type="match status" value="1"/>
</dbReference>
<dbReference type="InterPro" id="IPR010799">
    <property type="entry name" value="MlrC_C"/>
</dbReference>
<evidence type="ECO:0000313" key="3">
    <source>
        <dbReference type="EMBL" id="CAE7148669.1"/>
    </source>
</evidence>
<comment type="caution">
    <text evidence="3">The sequence shown here is derived from an EMBL/GenBank/DDBJ whole genome shotgun (WGS) entry which is preliminary data.</text>
</comment>
<feature type="transmembrane region" description="Helical" evidence="1">
    <location>
        <begin position="805"/>
        <end position="827"/>
    </location>
</feature>
<dbReference type="OrthoDB" id="1393670at2759"/>
<name>A0A812IR32_SYMPI</name>
<dbReference type="InterPro" id="IPR002347">
    <property type="entry name" value="SDR_fam"/>
</dbReference>
<protein>
    <submittedName>
        <fullName evidence="3">MlrC protein</fullName>
    </submittedName>
</protein>
<gene>
    <name evidence="3" type="primary">mlrC</name>
    <name evidence="3" type="ORF">SPIL2461_LOCUS19</name>
</gene>
<dbReference type="Pfam" id="PF07171">
    <property type="entry name" value="MlrC_C"/>
    <property type="match status" value="1"/>
</dbReference>
<dbReference type="Gene3D" id="1.10.287.130">
    <property type="match status" value="1"/>
</dbReference>
<dbReference type="PROSITE" id="PS50109">
    <property type="entry name" value="HIS_KIN"/>
    <property type="match status" value="1"/>
</dbReference>
<dbReference type="Gene3D" id="3.40.50.720">
    <property type="entry name" value="NAD(P)-binding Rossmann-like Domain"/>
    <property type="match status" value="1"/>
</dbReference>
<dbReference type="InterPro" id="IPR004358">
    <property type="entry name" value="Sig_transdc_His_kin-like_C"/>
</dbReference>
<dbReference type="GO" id="GO:0016772">
    <property type="term" value="F:transferase activity, transferring phosphorus-containing groups"/>
    <property type="evidence" value="ECO:0007669"/>
    <property type="project" value="InterPro"/>
</dbReference>
<dbReference type="InterPro" id="IPR036890">
    <property type="entry name" value="HATPase_C_sf"/>
</dbReference>